<evidence type="ECO:0008006" key="3">
    <source>
        <dbReference type="Google" id="ProtNLM"/>
    </source>
</evidence>
<reference evidence="1 2" key="1">
    <citation type="submission" date="2021-09" db="EMBL/GenBank/DDBJ databases">
        <title>Genome sequencing and assembly of Chryseobacterium sp. RG1.</title>
        <authorList>
            <person name="Chhetri G."/>
        </authorList>
    </citation>
    <scope>NUCLEOTIDE SEQUENCE [LARGE SCALE GENOMIC DNA]</scope>
    <source>
        <strain evidence="1 2">RG1</strain>
    </source>
</reference>
<protein>
    <recommendedName>
        <fullName evidence="3">GLPGLI family protein</fullName>
    </recommendedName>
</protein>
<dbReference type="Proteomes" id="UP000618240">
    <property type="component" value="Unassembled WGS sequence"/>
</dbReference>
<dbReference type="EMBL" id="JAERSE020000001">
    <property type="protein sequence ID" value="MCA6065873.1"/>
    <property type="molecule type" value="Genomic_DNA"/>
</dbReference>
<name>A0ABS7ZXN2_9FLAO</name>
<keyword evidence="2" id="KW-1185">Reference proteome</keyword>
<gene>
    <name evidence="1" type="ORF">JI747_001700</name>
</gene>
<dbReference type="RefSeq" id="WP_225685826.1">
    <property type="nucleotide sequence ID" value="NZ_JAERSE020000001.1"/>
</dbReference>
<proteinExistence type="predicted"/>
<comment type="caution">
    <text evidence="1">The sequence shown here is derived from an EMBL/GenBank/DDBJ whole genome shotgun (WGS) entry which is preliminary data.</text>
</comment>
<sequence length="48" mass="5586">MKKILILISLLAIHSTVFSQKLLVSWSQQNIENYTKEMYDDAQKLSSK</sequence>
<accession>A0ABS7ZXN2</accession>
<organism evidence="1 2">
    <name type="scientific">Chryseobacterium tagetis</name>
    <dbReference type="NCBI Taxonomy" id="2801334"/>
    <lineage>
        <taxon>Bacteria</taxon>
        <taxon>Pseudomonadati</taxon>
        <taxon>Bacteroidota</taxon>
        <taxon>Flavobacteriia</taxon>
        <taxon>Flavobacteriales</taxon>
        <taxon>Weeksellaceae</taxon>
        <taxon>Chryseobacterium group</taxon>
        <taxon>Chryseobacterium</taxon>
    </lineage>
</organism>
<evidence type="ECO:0000313" key="2">
    <source>
        <dbReference type="Proteomes" id="UP000618240"/>
    </source>
</evidence>
<evidence type="ECO:0000313" key="1">
    <source>
        <dbReference type="EMBL" id="MCA6065873.1"/>
    </source>
</evidence>